<evidence type="ECO:0000313" key="4">
    <source>
        <dbReference type="Proteomes" id="UP001164746"/>
    </source>
</evidence>
<proteinExistence type="inferred from homology"/>
<keyword evidence="4" id="KW-1185">Reference proteome</keyword>
<dbReference type="EMBL" id="CP111014">
    <property type="protein sequence ID" value="WAQ98795.1"/>
    <property type="molecule type" value="Genomic_DNA"/>
</dbReference>
<evidence type="ECO:0000313" key="3">
    <source>
        <dbReference type="EMBL" id="WAQ98795.1"/>
    </source>
</evidence>
<protein>
    <submittedName>
        <fullName evidence="3">Uncharacterized protein</fullName>
    </submittedName>
</protein>
<comment type="similarity">
    <text evidence="1">Belongs to the RGS7BP/RGS9BP family.</text>
</comment>
<dbReference type="InterPro" id="IPR026512">
    <property type="entry name" value="RGS7BP/RGS9BP"/>
</dbReference>
<evidence type="ECO:0000256" key="1">
    <source>
        <dbReference type="ARBA" id="ARBA00007457"/>
    </source>
</evidence>
<evidence type="ECO:0000256" key="2">
    <source>
        <dbReference type="ARBA" id="ARBA00022700"/>
    </source>
</evidence>
<dbReference type="Proteomes" id="UP001164746">
    <property type="component" value="Chromosome 3"/>
</dbReference>
<dbReference type="PANTHER" id="PTHR21029">
    <property type="entry name" value="R-SEVEN BINDING PROTEIN (R7BP) HOMOLOG"/>
    <property type="match status" value="1"/>
</dbReference>
<organism evidence="3 4">
    <name type="scientific">Mya arenaria</name>
    <name type="common">Soft-shell clam</name>
    <dbReference type="NCBI Taxonomy" id="6604"/>
    <lineage>
        <taxon>Eukaryota</taxon>
        <taxon>Metazoa</taxon>
        <taxon>Spiralia</taxon>
        <taxon>Lophotrochozoa</taxon>
        <taxon>Mollusca</taxon>
        <taxon>Bivalvia</taxon>
        <taxon>Autobranchia</taxon>
        <taxon>Heteroconchia</taxon>
        <taxon>Euheterodonta</taxon>
        <taxon>Imparidentia</taxon>
        <taxon>Neoheterodontei</taxon>
        <taxon>Myida</taxon>
        <taxon>Myoidea</taxon>
        <taxon>Myidae</taxon>
        <taxon>Mya</taxon>
    </lineage>
</organism>
<reference evidence="3" key="1">
    <citation type="submission" date="2022-11" db="EMBL/GenBank/DDBJ databases">
        <title>Centuries of genome instability and evolution in soft-shell clam transmissible cancer (bioRxiv).</title>
        <authorList>
            <person name="Hart S.F.M."/>
            <person name="Yonemitsu M.A."/>
            <person name="Giersch R.M."/>
            <person name="Beal B.F."/>
            <person name="Arriagada G."/>
            <person name="Davis B.W."/>
            <person name="Ostrander E.A."/>
            <person name="Goff S.P."/>
            <person name="Metzger M.J."/>
        </authorList>
    </citation>
    <scope>NUCLEOTIDE SEQUENCE</scope>
    <source>
        <strain evidence="3">MELC-2E11</strain>
        <tissue evidence="3">Siphon/mantle</tissue>
    </source>
</reference>
<sequence>MSSLEATPSKKKQCNVITVSEPRLRSFTDVGDVIDTARLSCSEKDHCAKILTDLNEETARYCILASLLGTRTDCDLLRRKLKMARLRMWDHAKQAQIKLIPVLKRSRSGLNEDLERMYRAFSACLEYLEEQYFTTLLVQAEFTIQSELDVLIHAGMSENPLSKKQHDKLVVDRLPGTDILSVKSFGSGDVLSTGVDENLQRYETARSLIVLV</sequence>
<name>A0ABY7DV33_MYAAR</name>
<keyword evidence="2" id="KW-0734">Signal transduction inhibitor</keyword>
<gene>
    <name evidence="3" type="ORF">MAR_023168</name>
</gene>
<accession>A0ABY7DV33</accession>